<accession>A0ABR8SFX3</accession>
<evidence type="ECO:0000313" key="1">
    <source>
        <dbReference type="EMBL" id="MBD7962396.1"/>
    </source>
</evidence>
<name>A0ABR8SFX3_9BURK</name>
<dbReference type="RefSeq" id="WP_191724812.1">
    <property type="nucleotide sequence ID" value="NZ_JACSQK010000013.1"/>
</dbReference>
<organism evidence="1 2">
    <name type="scientific">Comamonas avium</name>
    <dbReference type="NCBI Taxonomy" id="2762231"/>
    <lineage>
        <taxon>Bacteria</taxon>
        <taxon>Pseudomonadati</taxon>
        <taxon>Pseudomonadota</taxon>
        <taxon>Betaproteobacteria</taxon>
        <taxon>Burkholderiales</taxon>
        <taxon>Comamonadaceae</taxon>
        <taxon>Comamonas</taxon>
    </lineage>
</organism>
<reference evidence="1 2" key="1">
    <citation type="submission" date="2020-08" db="EMBL/GenBank/DDBJ databases">
        <title>A Genomic Blueprint of the Chicken Gut Microbiome.</title>
        <authorList>
            <person name="Gilroy R."/>
            <person name="Ravi A."/>
            <person name="Getino M."/>
            <person name="Pursley I."/>
            <person name="Horton D.L."/>
            <person name="Alikhan N.-F."/>
            <person name="Baker D."/>
            <person name="Gharbi K."/>
            <person name="Hall N."/>
            <person name="Watson M."/>
            <person name="Adriaenssens E.M."/>
            <person name="Foster-Nyarko E."/>
            <person name="Jarju S."/>
            <person name="Secka A."/>
            <person name="Antonio M."/>
            <person name="Oren A."/>
            <person name="Chaudhuri R."/>
            <person name="La Ragione R.M."/>
            <person name="Hildebrand F."/>
            <person name="Pallen M.J."/>
        </authorList>
    </citation>
    <scope>NUCLEOTIDE SEQUENCE [LARGE SCALE GENOMIC DNA]</scope>
    <source>
        <strain evidence="1 2">Sa2CVA6</strain>
    </source>
</reference>
<gene>
    <name evidence="1" type="ORF">H9646_18170</name>
</gene>
<dbReference type="Proteomes" id="UP000634919">
    <property type="component" value="Unassembled WGS sequence"/>
</dbReference>
<comment type="caution">
    <text evidence="1">The sequence shown here is derived from an EMBL/GenBank/DDBJ whole genome shotgun (WGS) entry which is preliminary data.</text>
</comment>
<proteinExistence type="predicted"/>
<dbReference type="EMBL" id="JACSQK010000013">
    <property type="protein sequence ID" value="MBD7962396.1"/>
    <property type="molecule type" value="Genomic_DNA"/>
</dbReference>
<sequence>MHSNAMTKAMQSALEVAQQRQQWGAAALQSVVPADGVLLSVKATRQGGGLEQLVWPGILRQLDASGEVLAQTHAADMFEQQPQAAALLMVKANGRPVRRTEFFSPQGSKLIAYMDAAGVLYVRSHRTKELLAVSEPGQPAKLRADFQPLKPEDLKPRLR</sequence>
<evidence type="ECO:0000313" key="2">
    <source>
        <dbReference type="Proteomes" id="UP000634919"/>
    </source>
</evidence>
<keyword evidence="2" id="KW-1185">Reference proteome</keyword>
<protein>
    <submittedName>
        <fullName evidence="1">Uncharacterized protein</fullName>
    </submittedName>
</protein>